<evidence type="ECO:0000259" key="3">
    <source>
        <dbReference type="PROSITE" id="PS51186"/>
    </source>
</evidence>
<reference evidence="4" key="1">
    <citation type="submission" date="2016-03" db="EMBL/GenBank/DDBJ databases">
        <title>Mechanisms controlling the formation of the plant cell surface in tip-growing cells are functionally conserved among land plants.</title>
        <authorList>
            <person name="Honkanen S."/>
            <person name="Jones V.A."/>
            <person name="Morieri G."/>
            <person name="Champion C."/>
            <person name="Hetherington A.J."/>
            <person name="Kelly S."/>
            <person name="Saint-Marcoux D."/>
            <person name="Proust H."/>
            <person name="Prescott H."/>
            <person name="Dolan L."/>
        </authorList>
    </citation>
    <scope>NUCLEOTIDE SEQUENCE [LARGE SCALE GENOMIC DNA]</scope>
    <source>
        <tissue evidence="4">Whole gametophyte</tissue>
    </source>
</reference>
<evidence type="ECO:0000256" key="2">
    <source>
        <dbReference type="SAM" id="MobiDB-lite"/>
    </source>
</evidence>
<feature type="domain" description="N-acetyltransferase" evidence="3">
    <location>
        <begin position="563"/>
        <end position="709"/>
    </location>
</feature>
<feature type="region of interest" description="Disordered" evidence="2">
    <location>
        <begin position="425"/>
        <end position="446"/>
    </location>
</feature>
<dbReference type="GO" id="GO:0016747">
    <property type="term" value="F:acyltransferase activity, transferring groups other than amino-acyl groups"/>
    <property type="evidence" value="ECO:0007669"/>
    <property type="project" value="InterPro"/>
</dbReference>
<dbReference type="PANTHER" id="PTHR47383">
    <property type="entry name" value="OS03G0659800 PROTEIN"/>
    <property type="match status" value="1"/>
</dbReference>
<protein>
    <recommendedName>
        <fullName evidence="3">N-acetyltransferase domain-containing protein</fullName>
    </recommendedName>
</protein>
<feature type="compositionally biased region" description="Basic and acidic residues" evidence="2">
    <location>
        <begin position="482"/>
        <end position="504"/>
    </location>
</feature>
<feature type="region of interest" description="Disordered" evidence="2">
    <location>
        <begin position="205"/>
        <end position="292"/>
    </location>
</feature>
<dbReference type="InterPro" id="IPR058935">
    <property type="entry name" value="At4g15545-like_C"/>
</dbReference>
<gene>
    <name evidence="4" type="ORF">AXG93_2079s1170</name>
</gene>
<evidence type="ECO:0000313" key="5">
    <source>
        <dbReference type="Proteomes" id="UP000077202"/>
    </source>
</evidence>
<dbReference type="PROSITE" id="PS51186">
    <property type="entry name" value="GNAT"/>
    <property type="match status" value="1"/>
</dbReference>
<evidence type="ECO:0000256" key="1">
    <source>
        <dbReference type="SAM" id="Coils"/>
    </source>
</evidence>
<evidence type="ECO:0000313" key="4">
    <source>
        <dbReference type="EMBL" id="OAE23668.1"/>
    </source>
</evidence>
<dbReference type="Gene3D" id="3.40.630.30">
    <property type="match status" value="1"/>
</dbReference>
<feature type="compositionally biased region" description="Polar residues" evidence="2">
    <location>
        <begin position="273"/>
        <end position="287"/>
    </location>
</feature>
<feature type="coiled-coil region" evidence="1">
    <location>
        <begin position="61"/>
        <end position="109"/>
    </location>
</feature>
<dbReference type="PANTHER" id="PTHR47383:SF8">
    <property type="entry name" value="OS01G0768300 PROTEIN"/>
    <property type="match status" value="1"/>
</dbReference>
<dbReference type="Pfam" id="PF25972">
    <property type="entry name" value="At4g15545_C"/>
    <property type="match status" value="1"/>
</dbReference>
<dbReference type="AlphaFoldDB" id="A0A176VS21"/>
<name>A0A176VS21_MARPO</name>
<proteinExistence type="predicted"/>
<keyword evidence="1" id="KW-0175">Coiled coil</keyword>
<dbReference type="CDD" id="cd04301">
    <property type="entry name" value="NAT_SF"/>
    <property type="match status" value="1"/>
</dbReference>
<sequence>MGNGGNFEIPQDVLAVLPSDPYEQLDLARRITAMAVAERLSKLEGETGKLRAKLAEKDLIITDLNDRVIDAETTLQETTARLSSALDEQAKLTNERNLLVNTVKKLNRDVAKLETFKRTLMQSLQEDDDGGHKSSEYGGHASVAALVASEAKKTPNSDSWMNNRGHMWNEDNDSENLSQGGAPAPADLGVPAAGNQDVKHLEMDAPTKQSNTSHTPPLPPQTYAPVPTPPQPISQPPPNESSRWQSAGSPERPPPQESSKVPLPLSLPSSRSTTAPNSPPNVNSTPGRTPRVDGKEFFRQARNRLSYEQFSAFLANIKELNAHRQTREETLRKADKTFGPDNKDLYIAFDGLLRLGNYVNVLGATAAIVHLSAVESCGATKYISVWSERLSRHHIQQLARRQDLCRMVIVKSGISGWKLKFVGPSNAGRREEPGRTGRAGGTRSTRIGLRGAGGGADIQGCSVAIGAARGDIATRESRGLELRIEHEAPEETGQSRESRKEAAKRAGVHVRLATKADVPAIKRLIEALALYEKLPEQCHATESALESSLFRQPPFEGVTVLMLELDPLNSGPAVAEDGLDRSSGELAYEEINLKGVEDPDDAAFVSSHDETRTIVGFTLFFPNYSTWLAKHGIYIEDIYVREAYRRQGLGTILLKTVAQQAAQRGLGRVEWCVLDWNVNAINFYEGMGATVMPEWRICRLTGHKLQAYA</sequence>
<feature type="compositionally biased region" description="Pro residues" evidence="2">
    <location>
        <begin position="216"/>
        <end position="239"/>
    </location>
</feature>
<dbReference type="SUPFAM" id="SSF55729">
    <property type="entry name" value="Acyl-CoA N-acyltransferases (Nat)"/>
    <property type="match status" value="1"/>
</dbReference>
<dbReference type="Proteomes" id="UP000077202">
    <property type="component" value="Unassembled WGS sequence"/>
</dbReference>
<dbReference type="EMBL" id="LVLJ01002808">
    <property type="protein sequence ID" value="OAE23668.1"/>
    <property type="molecule type" value="Genomic_DNA"/>
</dbReference>
<comment type="caution">
    <text evidence="4">The sequence shown here is derived from an EMBL/GenBank/DDBJ whole genome shotgun (WGS) entry which is preliminary data.</text>
</comment>
<organism evidence="4 5">
    <name type="scientific">Marchantia polymorpha subsp. ruderalis</name>
    <dbReference type="NCBI Taxonomy" id="1480154"/>
    <lineage>
        <taxon>Eukaryota</taxon>
        <taxon>Viridiplantae</taxon>
        <taxon>Streptophyta</taxon>
        <taxon>Embryophyta</taxon>
        <taxon>Marchantiophyta</taxon>
        <taxon>Marchantiopsida</taxon>
        <taxon>Marchantiidae</taxon>
        <taxon>Marchantiales</taxon>
        <taxon>Marchantiaceae</taxon>
        <taxon>Marchantia</taxon>
    </lineage>
</organism>
<feature type="compositionally biased region" description="Low complexity" evidence="2">
    <location>
        <begin position="258"/>
        <end position="272"/>
    </location>
</feature>
<dbReference type="Pfam" id="PF00583">
    <property type="entry name" value="Acetyltransf_1"/>
    <property type="match status" value="1"/>
</dbReference>
<feature type="region of interest" description="Disordered" evidence="2">
    <location>
        <begin position="482"/>
        <end position="505"/>
    </location>
</feature>
<feature type="region of interest" description="Disordered" evidence="2">
    <location>
        <begin position="150"/>
        <end position="192"/>
    </location>
</feature>
<accession>A0A176VS21</accession>
<dbReference type="InterPro" id="IPR058936">
    <property type="entry name" value="At4g15545-like"/>
</dbReference>
<dbReference type="InterPro" id="IPR000182">
    <property type="entry name" value="GNAT_dom"/>
</dbReference>
<dbReference type="InterPro" id="IPR016181">
    <property type="entry name" value="Acyl_CoA_acyltransferase"/>
</dbReference>
<keyword evidence="5" id="KW-1185">Reference proteome</keyword>